<dbReference type="InterPro" id="IPR036770">
    <property type="entry name" value="Ankyrin_rpt-contain_sf"/>
</dbReference>
<dbReference type="GO" id="GO:0005783">
    <property type="term" value="C:endoplasmic reticulum"/>
    <property type="evidence" value="ECO:0007669"/>
    <property type="project" value="TreeGrafter"/>
</dbReference>
<dbReference type="Gene3D" id="1.25.40.20">
    <property type="entry name" value="Ankyrin repeat-containing domain"/>
    <property type="match status" value="1"/>
</dbReference>
<dbReference type="GO" id="GO:0071944">
    <property type="term" value="C:cell periphery"/>
    <property type="evidence" value="ECO:0007669"/>
    <property type="project" value="TreeGrafter"/>
</dbReference>
<organism evidence="2 3">
    <name type="scientific">Edaphochlamys debaryana</name>
    <dbReference type="NCBI Taxonomy" id="47281"/>
    <lineage>
        <taxon>Eukaryota</taxon>
        <taxon>Viridiplantae</taxon>
        <taxon>Chlorophyta</taxon>
        <taxon>core chlorophytes</taxon>
        <taxon>Chlorophyceae</taxon>
        <taxon>CS clade</taxon>
        <taxon>Chlamydomonadales</taxon>
        <taxon>Chlamydomonadales incertae sedis</taxon>
        <taxon>Edaphochlamys</taxon>
    </lineage>
</organism>
<dbReference type="EMBL" id="JAEHOE010000018">
    <property type="protein sequence ID" value="KAG2496597.1"/>
    <property type="molecule type" value="Genomic_DNA"/>
</dbReference>
<dbReference type="GO" id="GO:0046513">
    <property type="term" value="P:ceramide biosynthetic process"/>
    <property type="evidence" value="ECO:0007669"/>
    <property type="project" value="TreeGrafter"/>
</dbReference>
<dbReference type="GO" id="GO:0016020">
    <property type="term" value="C:membrane"/>
    <property type="evidence" value="ECO:0007669"/>
    <property type="project" value="TreeGrafter"/>
</dbReference>
<comment type="caution">
    <text evidence="2">The sequence shown here is derived from an EMBL/GenBank/DDBJ whole genome shotgun (WGS) entry which is preliminary data.</text>
</comment>
<dbReference type="PANTHER" id="PTHR12393">
    <property type="entry name" value="SPHINGOMYELIN PHOSPHODIESTERASE RELATED"/>
    <property type="match status" value="1"/>
</dbReference>
<evidence type="ECO:0000256" key="1">
    <source>
        <dbReference type="SAM" id="MobiDB-lite"/>
    </source>
</evidence>
<dbReference type="AlphaFoldDB" id="A0A835Y7S2"/>
<dbReference type="PANTHER" id="PTHR12393:SF6">
    <property type="entry name" value="SPHINGOMYELIN PHOSPHODIESTERASE 2"/>
    <property type="match status" value="1"/>
</dbReference>
<accession>A0A835Y7S2</accession>
<dbReference type="OrthoDB" id="63514at2759"/>
<evidence type="ECO:0000313" key="3">
    <source>
        <dbReference type="Proteomes" id="UP000612055"/>
    </source>
</evidence>
<proteinExistence type="predicted"/>
<gene>
    <name evidence="2" type="ORF">HYH03_005419</name>
</gene>
<protein>
    <recommendedName>
        <fullName evidence="4">Ankyrin repeat domain-containing protein</fullName>
    </recommendedName>
</protein>
<feature type="compositionally biased region" description="Gly residues" evidence="1">
    <location>
        <begin position="479"/>
        <end position="497"/>
    </location>
</feature>
<feature type="region of interest" description="Disordered" evidence="1">
    <location>
        <begin position="68"/>
        <end position="92"/>
    </location>
</feature>
<dbReference type="Proteomes" id="UP000612055">
    <property type="component" value="Unassembled WGS sequence"/>
</dbReference>
<reference evidence="2" key="1">
    <citation type="journal article" date="2020" name="bioRxiv">
        <title>Comparative genomics of Chlamydomonas.</title>
        <authorList>
            <person name="Craig R.J."/>
            <person name="Hasan A.R."/>
            <person name="Ness R.W."/>
            <person name="Keightley P.D."/>
        </authorList>
    </citation>
    <scope>NUCLEOTIDE SEQUENCE</scope>
    <source>
        <strain evidence="2">CCAP 11/70</strain>
    </source>
</reference>
<feature type="compositionally biased region" description="Pro residues" evidence="1">
    <location>
        <begin position="80"/>
        <end position="92"/>
    </location>
</feature>
<feature type="region of interest" description="Disordered" evidence="1">
    <location>
        <begin position="444"/>
        <end position="504"/>
    </location>
</feature>
<keyword evidence="3" id="KW-1185">Reference proteome</keyword>
<evidence type="ECO:0008006" key="4">
    <source>
        <dbReference type="Google" id="ProtNLM"/>
    </source>
</evidence>
<dbReference type="GO" id="GO:0004620">
    <property type="term" value="F:phospholipase activity"/>
    <property type="evidence" value="ECO:0007669"/>
    <property type="project" value="TreeGrafter"/>
</dbReference>
<sequence>MPTCRWLAEPGRLSPWMDWRHALAEAAASGSPEAVEWCLSRGAQWSLEAVCAALRGGHTSLVEPALVPSPHSRVASTPSDSPPPPPAPPLLPLPPLLPDAALAAAAEGCGLAALQHLCGLPGAWHDRRAAPWSRAAILAAAVGSPSGDWREKAEWLLAQGCAPRQDHPVMPVLRGAAPLERFAWLASHGFTSLGGDPGPLQAAAAAGNTPVVAFLLALGAQPLGAAVCAAEHGHLDTLELLLQGREPPELPEPVETGSGGAGVGDDPVALAQAAARSGSVAVLAYVVEALGVEQAGGLGPELFSAAAASGSPEVLAWLHERGCAADEFAWEEAAAAGCEDALDVLSGTACPQPADGGPYVLAARNGDLRTCSALLRLGLPLGPPDGSLFARAVWEVGYEGAPLASLRWLLERAGCSVEWAAAEEAQQVRTEAGWDDVLGELGHAGEQQQGRSWATEGPAPESASEAGWRASSGEAGEVAGRGGQAEPGPSGTGGGPSEGSMAGA</sequence>
<evidence type="ECO:0000313" key="2">
    <source>
        <dbReference type="EMBL" id="KAG2496597.1"/>
    </source>
</evidence>
<dbReference type="SUPFAM" id="SSF48403">
    <property type="entry name" value="Ankyrin repeat"/>
    <property type="match status" value="1"/>
</dbReference>
<dbReference type="GO" id="GO:0030149">
    <property type="term" value="P:sphingolipid catabolic process"/>
    <property type="evidence" value="ECO:0007669"/>
    <property type="project" value="TreeGrafter"/>
</dbReference>
<name>A0A835Y7S2_9CHLO</name>